<dbReference type="PANTHER" id="PTHR12358:SF106">
    <property type="entry name" value="LIPID KINASE YEGS"/>
    <property type="match status" value="1"/>
</dbReference>
<evidence type="ECO:0000313" key="11">
    <source>
        <dbReference type="Proteomes" id="UP000195305"/>
    </source>
</evidence>
<dbReference type="Proteomes" id="UP000195305">
    <property type="component" value="Unassembled WGS sequence"/>
</dbReference>
<dbReference type="InterPro" id="IPR001206">
    <property type="entry name" value="Diacylglycerol_kinase_cat_dom"/>
</dbReference>
<keyword evidence="7" id="KW-0594">Phospholipid biosynthesis</keyword>
<dbReference type="SUPFAM" id="SSF111331">
    <property type="entry name" value="NAD kinase/diacylglycerol kinase-like"/>
    <property type="match status" value="1"/>
</dbReference>
<dbReference type="RefSeq" id="WP_087357151.1">
    <property type="nucleotide sequence ID" value="NZ_AP031415.1"/>
</dbReference>
<dbReference type="Gene3D" id="2.60.200.40">
    <property type="match status" value="1"/>
</dbReference>
<dbReference type="PROSITE" id="PS50146">
    <property type="entry name" value="DAGK"/>
    <property type="match status" value="1"/>
</dbReference>
<protein>
    <recommendedName>
        <fullName evidence="9">DAGKc domain-containing protein</fullName>
    </recommendedName>
</protein>
<dbReference type="Gene3D" id="3.40.50.10330">
    <property type="entry name" value="Probable inorganic polyphosphate/atp-NAD kinase, domain 1"/>
    <property type="match status" value="1"/>
</dbReference>
<reference evidence="10 11" key="1">
    <citation type="journal article" date="2018" name="BMC Genomics">
        <title>Whole genome sequencing and function prediction of 133 gut anaerobes isolated from chicken caecum in pure cultures.</title>
        <authorList>
            <person name="Medvecky M."/>
            <person name="Cejkova D."/>
            <person name="Polansky O."/>
            <person name="Karasova D."/>
            <person name="Kubasova T."/>
            <person name="Cizek A."/>
            <person name="Rychlik I."/>
        </authorList>
    </citation>
    <scope>NUCLEOTIDE SEQUENCE [LARGE SCALE GENOMIC DNA]</scope>
    <source>
        <strain evidence="10 11">An13</strain>
    </source>
</reference>
<organism evidence="10 11">
    <name type="scientific">Massilimicrobiota timonensis</name>
    <dbReference type="NCBI Taxonomy" id="1776392"/>
    <lineage>
        <taxon>Bacteria</taxon>
        <taxon>Bacillati</taxon>
        <taxon>Bacillota</taxon>
        <taxon>Erysipelotrichia</taxon>
        <taxon>Erysipelotrichales</taxon>
        <taxon>Erysipelotrichaceae</taxon>
        <taxon>Massilimicrobiota</taxon>
    </lineage>
</organism>
<evidence type="ECO:0000256" key="1">
    <source>
        <dbReference type="ARBA" id="ARBA00001946"/>
    </source>
</evidence>
<dbReference type="PANTHER" id="PTHR12358">
    <property type="entry name" value="SPHINGOSINE KINASE"/>
    <property type="match status" value="1"/>
</dbReference>
<keyword evidence="7" id="KW-0444">Lipid biosynthesis</keyword>
<dbReference type="InterPro" id="IPR017438">
    <property type="entry name" value="ATP-NAD_kinase_N"/>
</dbReference>
<dbReference type="GO" id="GO:0005524">
    <property type="term" value="F:ATP binding"/>
    <property type="evidence" value="ECO:0007669"/>
    <property type="project" value="UniProtKB-KW"/>
</dbReference>
<dbReference type="GO" id="GO:0016301">
    <property type="term" value="F:kinase activity"/>
    <property type="evidence" value="ECO:0007669"/>
    <property type="project" value="UniProtKB-KW"/>
</dbReference>
<dbReference type="InterPro" id="IPR050187">
    <property type="entry name" value="Lipid_Phosphate_FormReg"/>
</dbReference>
<feature type="domain" description="DAGKc" evidence="9">
    <location>
        <begin position="27"/>
        <end position="121"/>
    </location>
</feature>
<evidence type="ECO:0000313" key="10">
    <source>
        <dbReference type="EMBL" id="OUQ36098.1"/>
    </source>
</evidence>
<evidence type="ECO:0000256" key="3">
    <source>
        <dbReference type="ARBA" id="ARBA00022679"/>
    </source>
</evidence>
<evidence type="ECO:0000259" key="9">
    <source>
        <dbReference type="PROSITE" id="PS50146"/>
    </source>
</evidence>
<keyword evidence="4" id="KW-0547">Nucleotide-binding</keyword>
<dbReference type="EMBL" id="NFLJ01000004">
    <property type="protein sequence ID" value="OUQ36098.1"/>
    <property type="molecule type" value="Genomic_DNA"/>
</dbReference>
<dbReference type="InterPro" id="IPR045540">
    <property type="entry name" value="YegS/DAGK_C"/>
</dbReference>
<dbReference type="GO" id="GO:0008654">
    <property type="term" value="P:phospholipid biosynthetic process"/>
    <property type="evidence" value="ECO:0007669"/>
    <property type="project" value="UniProtKB-KW"/>
</dbReference>
<keyword evidence="11" id="KW-1185">Reference proteome</keyword>
<evidence type="ECO:0000256" key="7">
    <source>
        <dbReference type="ARBA" id="ARBA00023209"/>
    </source>
</evidence>
<keyword evidence="6" id="KW-0067">ATP-binding</keyword>
<dbReference type="AlphaFoldDB" id="A0A1Y4T1M6"/>
<sequence>MKHIFMMHDTKRHHDLESMIQTVMQDIPYEIVYTTSMQDSQKYIKACLQPSRFYAVGGDGTINGLLQALVYTDHELVVLPFGTGNDFCRTLTKEKNIQKILIQSLQQSSQKVDTIQINNRYYLNSACFGLDSIIANKVKDIPNIPLIPESQSYIVSIFKQVFQYEKQNVKIVSNGTCLFDGPVILCTLNNGQYYGGGFQITPQAQIQDGYMDICVVDYVPKIKIPYLVTYLLTHQLHKRHEVHYYKVKEATVYCQQSGNLDGEEYKEDVYHFHVCPQSLNLVMF</sequence>
<accession>A0A1Y4T1M6</accession>
<comment type="cofactor">
    <cofactor evidence="1">
        <name>Mg(2+)</name>
        <dbReference type="ChEBI" id="CHEBI:18420"/>
    </cofactor>
</comment>
<comment type="similarity">
    <text evidence="2">Belongs to the diacylglycerol/lipid kinase family.</text>
</comment>
<dbReference type="OrthoDB" id="9786026at2"/>
<evidence type="ECO:0000256" key="5">
    <source>
        <dbReference type="ARBA" id="ARBA00022777"/>
    </source>
</evidence>
<keyword evidence="7" id="KW-0443">Lipid metabolism</keyword>
<dbReference type="InterPro" id="IPR016064">
    <property type="entry name" value="NAD/diacylglycerol_kinase_sf"/>
</dbReference>
<evidence type="ECO:0000256" key="2">
    <source>
        <dbReference type="ARBA" id="ARBA00005983"/>
    </source>
</evidence>
<dbReference type="Pfam" id="PF00781">
    <property type="entry name" value="DAGK_cat"/>
    <property type="match status" value="1"/>
</dbReference>
<evidence type="ECO:0000256" key="6">
    <source>
        <dbReference type="ARBA" id="ARBA00022840"/>
    </source>
</evidence>
<evidence type="ECO:0000256" key="8">
    <source>
        <dbReference type="ARBA" id="ARBA00023264"/>
    </source>
</evidence>
<keyword evidence="3" id="KW-0808">Transferase</keyword>
<dbReference type="GO" id="GO:0005886">
    <property type="term" value="C:plasma membrane"/>
    <property type="evidence" value="ECO:0007669"/>
    <property type="project" value="TreeGrafter"/>
</dbReference>
<comment type="caution">
    <text evidence="10">The sequence shown here is derived from an EMBL/GenBank/DDBJ whole genome shotgun (WGS) entry which is preliminary data.</text>
</comment>
<keyword evidence="5" id="KW-0418">Kinase</keyword>
<name>A0A1Y4T1M6_9FIRM</name>
<gene>
    <name evidence="10" type="ORF">B5E75_02145</name>
</gene>
<evidence type="ECO:0000256" key="4">
    <source>
        <dbReference type="ARBA" id="ARBA00022741"/>
    </source>
</evidence>
<proteinExistence type="inferred from homology"/>
<dbReference type="Pfam" id="PF19279">
    <property type="entry name" value="YegS_C"/>
    <property type="match status" value="1"/>
</dbReference>
<keyword evidence="8" id="KW-1208">Phospholipid metabolism</keyword>